<dbReference type="EC" id="2.3.1.-" evidence="2"/>
<evidence type="ECO:0000313" key="3">
    <source>
        <dbReference type="Proteomes" id="UP000693672"/>
    </source>
</evidence>
<dbReference type="InterPro" id="IPR050276">
    <property type="entry name" value="MshD_Acetyltransferase"/>
</dbReference>
<reference evidence="2" key="1">
    <citation type="submission" date="2021-06" db="EMBL/GenBank/DDBJ databases">
        <authorList>
            <person name="Criscuolo A."/>
        </authorList>
    </citation>
    <scope>NUCLEOTIDE SEQUENCE</scope>
    <source>
        <strain evidence="2">CIP111600</strain>
    </source>
</reference>
<dbReference type="PROSITE" id="PS51186">
    <property type="entry name" value="GNAT"/>
    <property type="match status" value="1"/>
</dbReference>
<dbReference type="AlphaFoldDB" id="A0A916JY77"/>
<sequence>MLIRVLTPEDAVKYRSLRLRSLQEHPDAFLATYDMEKDQPLDVTKQRLQAAGDRFTLGCFPHPNELAGIVTFVRESHPKLRHKGHIYAMYVAPKYRGNRAGSALLRELIARAGQFEGLEQINLTVMSDNAAAKRLYASLGFEVYGTERRALRLNGRYWDEDLMALTLP</sequence>
<keyword evidence="2" id="KW-0012">Acyltransferase</keyword>
<dbReference type="GO" id="GO:0016747">
    <property type="term" value="F:acyltransferase activity, transferring groups other than amino-acyl groups"/>
    <property type="evidence" value="ECO:0007669"/>
    <property type="project" value="InterPro"/>
</dbReference>
<accession>A0A916JY77</accession>
<organism evidence="2 3">
    <name type="scientific">Paenibacillus solanacearum</name>
    <dbReference type="NCBI Taxonomy" id="2048548"/>
    <lineage>
        <taxon>Bacteria</taxon>
        <taxon>Bacillati</taxon>
        <taxon>Bacillota</taxon>
        <taxon>Bacilli</taxon>
        <taxon>Bacillales</taxon>
        <taxon>Paenibacillaceae</taxon>
        <taxon>Paenibacillus</taxon>
    </lineage>
</organism>
<dbReference type="PANTHER" id="PTHR43617:SF33">
    <property type="entry name" value="SPORE COAT POLYSACCHARIDE BIOSYNTHESIS PROTEIN SPSD"/>
    <property type="match status" value="1"/>
</dbReference>
<dbReference type="EMBL" id="CAJVAS010000005">
    <property type="protein sequence ID" value="CAG7615208.1"/>
    <property type="molecule type" value="Genomic_DNA"/>
</dbReference>
<dbReference type="Pfam" id="PF00583">
    <property type="entry name" value="Acetyltransf_1"/>
    <property type="match status" value="1"/>
</dbReference>
<evidence type="ECO:0000259" key="1">
    <source>
        <dbReference type="PROSITE" id="PS51186"/>
    </source>
</evidence>
<feature type="domain" description="N-acetyltransferase" evidence="1">
    <location>
        <begin position="1"/>
        <end position="168"/>
    </location>
</feature>
<dbReference type="Proteomes" id="UP000693672">
    <property type="component" value="Unassembled WGS sequence"/>
</dbReference>
<comment type="caution">
    <text evidence="2">The sequence shown here is derived from an EMBL/GenBank/DDBJ whole genome shotgun (WGS) entry which is preliminary data.</text>
</comment>
<proteinExistence type="predicted"/>
<keyword evidence="2" id="KW-0808">Transferase</keyword>
<dbReference type="RefSeq" id="WP_218091577.1">
    <property type="nucleotide sequence ID" value="NZ_CAJVAS010000005.1"/>
</dbReference>
<protein>
    <submittedName>
        <fullName evidence="2">L-amino acid N-acetyltransferase AaaT</fullName>
        <ecNumber evidence="2">2.3.1.-</ecNumber>
    </submittedName>
</protein>
<keyword evidence="3" id="KW-1185">Reference proteome</keyword>
<evidence type="ECO:0000313" key="2">
    <source>
        <dbReference type="EMBL" id="CAG7615208.1"/>
    </source>
</evidence>
<dbReference type="CDD" id="cd04301">
    <property type="entry name" value="NAT_SF"/>
    <property type="match status" value="1"/>
</dbReference>
<dbReference type="InterPro" id="IPR000182">
    <property type="entry name" value="GNAT_dom"/>
</dbReference>
<gene>
    <name evidence="2" type="primary">aaaT</name>
    <name evidence="2" type="ORF">PAESOLCIP111_01789</name>
</gene>
<name>A0A916JY77_9BACL</name>
<dbReference type="PANTHER" id="PTHR43617">
    <property type="entry name" value="L-AMINO ACID N-ACETYLTRANSFERASE"/>
    <property type="match status" value="1"/>
</dbReference>